<accession>A0A2S9JZL2</accession>
<dbReference type="CDD" id="cd04301">
    <property type="entry name" value="NAT_SF"/>
    <property type="match status" value="1"/>
</dbReference>
<dbReference type="InterPro" id="IPR000182">
    <property type="entry name" value="GNAT_dom"/>
</dbReference>
<feature type="domain" description="N-acetyltransferase" evidence="3">
    <location>
        <begin position="2"/>
        <end position="156"/>
    </location>
</feature>
<comment type="caution">
    <text evidence="4">The sequence shown here is derived from an EMBL/GenBank/DDBJ whole genome shotgun (WGS) entry which is preliminary data.</text>
</comment>
<dbReference type="RefSeq" id="WP_105733011.1">
    <property type="nucleotide sequence ID" value="NZ_PVBT01000001.1"/>
</dbReference>
<dbReference type="Gene3D" id="3.40.630.30">
    <property type="match status" value="1"/>
</dbReference>
<dbReference type="InterPro" id="IPR016181">
    <property type="entry name" value="Acyl_CoA_acyltransferase"/>
</dbReference>
<name>A0A2S9JZL2_9HYPH</name>
<proteinExistence type="predicted"/>
<dbReference type="PANTHER" id="PTHR43877">
    <property type="entry name" value="AMINOALKYLPHOSPHONATE N-ACETYLTRANSFERASE-RELATED-RELATED"/>
    <property type="match status" value="1"/>
</dbReference>
<dbReference type="SUPFAM" id="SSF55729">
    <property type="entry name" value="Acyl-CoA N-acyltransferases (Nat)"/>
    <property type="match status" value="1"/>
</dbReference>
<evidence type="ECO:0000259" key="3">
    <source>
        <dbReference type="PROSITE" id="PS51186"/>
    </source>
</evidence>
<dbReference type="Pfam" id="PF00583">
    <property type="entry name" value="Acetyltransf_1"/>
    <property type="match status" value="1"/>
</dbReference>
<protein>
    <submittedName>
        <fullName evidence="4">GNAT family N-acetyltransferase</fullName>
    </submittedName>
</protein>
<dbReference type="PROSITE" id="PS51186">
    <property type="entry name" value="GNAT"/>
    <property type="match status" value="1"/>
</dbReference>
<reference evidence="4 5" key="1">
    <citation type="submission" date="2018-02" db="EMBL/GenBank/DDBJ databases">
        <title>The draft genome of Phyllobacterium myrsinacearum DSM5892.</title>
        <authorList>
            <person name="Li L."/>
            <person name="Liu L."/>
            <person name="Zhang X."/>
            <person name="Wang T."/>
        </authorList>
    </citation>
    <scope>NUCLEOTIDE SEQUENCE [LARGE SCALE GENOMIC DNA]</scope>
    <source>
        <strain evidence="4 5">DSM 5892</strain>
    </source>
</reference>
<evidence type="ECO:0000256" key="2">
    <source>
        <dbReference type="ARBA" id="ARBA00023315"/>
    </source>
</evidence>
<dbReference type="Proteomes" id="UP000238563">
    <property type="component" value="Unassembled WGS sequence"/>
</dbReference>
<gene>
    <name evidence="4" type="ORF">C5750_06835</name>
</gene>
<dbReference type="OrthoDB" id="9811979at2"/>
<evidence type="ECO:0000313" key="4">
    <source>
        <dbReference type="EMBL" id="PRD58784.1"/>
    </source>
</evidence>
<keyword evidence="2" id="KW-0012">Acyltransferase</keyword>
<dbReference type="InterPro" id="IPR050832">
    <property type="entry name" value="Bact_Acetyltransf"/>
</dbReference>
<evidence type="ECO:0000313" key="5">
    <source>
        <dbReference type="Proteomes" id="UP000238563"/>
    </source>
</evidence>
<dbReference type="GO" id="GO:0016747">
    <property type="term" value="F:acyltransferase activity, transferring groups other than amino-acyl groups"/>
    <property type="evidence" value="ECO:0007669"/>
    <property type="project" value="InterPro"/>
</dbReference>
<keyword evidence="1 4" id="KW-0808">Transferase</keyword>
<evidence type="ECO:0000256" key="1">
    <source>
        <dbReference type="ARBA" id="ARBA00022679"/>
    </source>
</evidence>
<dbReference type="EMBL" id="PVBT01000001">
    <property type="protein sequence ID" value="PRD58784.1"/>
    <property type="molecule type" value="Genomic_DNA"/>
</dbReference>
<organism evidence="4 5">
    <name type="scientific">Phyllobacterium myrsinacearum</name>
    <dbReference type="NCBI Taxonomy" id="28101"/>
    <lineage>
        <taxon>Bacteria</taxon>
        <taxon>Pseudomonadati</taxon>
        <taxon>Pseudomonadota</taxon>
        <taxon>Alphaproteobacteria</taxon>
        <taxon>Hyphomicrobiales</taxon>
        <taxon>Phyllobacteriaceae</taxon>
        <taxon>Phyllobacterium</taxon>
    </lineage>
</organism>
<dbReference type="AlphaFoldDB" id="A0A2S9JZL2"/>
<sequence>MVVIRPAAQADIAALAAVGSRAWASNIFSFEPELPGMRAHVERAYQAFAEEHFARVLVAEADGVILGWGAREKNDDYISDMWVDPVYQGQGIGSLLLKALKADIAAAGYATARLESHARNAGAIRLYQREGFAIVHRSLEWSESLERKIEKVKMLAKLT</sequence>
<keyword evidence="5" id="KW-1185">Reference proteome</keyword>